<accession>A0A9N9P746</accession>
<dbReference type="GO" id="GO:0009001">
    <property type="term" value="F:serine O-acetyltransferase activity"/>
    <property type="evidence" value="ECO:0007669"/>
    <property type="project" value="TreeGrafter"/>
</dbReference>
<dbReference type="InterPro" id="IPR008220">
    <property type="entry name" value="HAT_MetX-like"/>
</dbReference>
<evidence type="ECO:0000313" key="2">
    <source>
        <dbReference type="Proteomes" id="UP000789396"/>
    </source>
</evidence>
<dbReference type="PANTHER" id="PTHR32268:SF16">
    <property type="entry name" value="SERINE O-SUCCINYLTRANSFERASE"/>
    <property type="match status" value="1"/>
</dbReference>
<dbReference type="SUPFAM" id="SSF53474">
    <property type="entry name" value="alpha/beta-Hydrolases"/>
    <property type="match status" value="1"/>
</dbReference>
<sequence length="75" mass="8407">VPLKDQYDVRTKSLDGGPELAYEKIVTGYSLYHHENPFLCDYGGVLPKFDVAYETWGELNENKDNAILIQTGLSG</sequence>
<dbReference type="GO" id="GO:0009086">
    <property type="term" value="P:methionine biosynthetic process"/>
    <property type="evidence" value="ECO:0007669"/>
    <property type="project" value="TreeGrafter"/>
</dbReference>
<protein>
    <submittedName>
        <fullName evidence="1">15191_t:CDS:1</fullName>
    </submittedName>
</protein>
<proteinExistence type="predicted"/>
<dbReference type="AlphaFoldDB" id="A0A9N9P746"/>
<dbReference type="EMBL" id="CAJVPZ010063230">
    <property type="protein sequence ID" value="CAG8793044.1"/>
    <property type="molecule type" value="Genomic_DNA"/>
</dbReference>
<dbReference type="PANTHER" id="PTHR32268">
    <property type="entry name" value="HOMOSERINE O-ACETYLTRANSFERASE"/>
    <property type="match status" value="1"/>
</dbReference>
<dbReference type="GO" id="GO:0004414">
    <property type="term" value="F:homoserine O-acetyltransferase activity"/>
    <property type="evidence" value="ECO:0007669"/>
    <property type="project" value="TreeGrafter"/>
</dbReference>
<keyword evidence="2" id="KW-1185">Reference proteome</keyword>
<dbReference type="OrthoDB" id="444135at2759"/>
<organism evidence="1 2">
    <name type="scientific">Racocetra fulgida</name>
    <dbReference type="NCBI Taxonomy" id="60492"/>
    <lineage>
        <taxon>Eukaryota</taxon>
        <taxon>Fungi</taxon>
        <taxon>Fungi incertae sedis</taxon>
        <taxon>Mucoromycota</taxon>
        <taxon>Glomeromycotina</taxon>
        <taxon>Glomeromycetes</taxon>
        <taxon>Diversisporales</taxon>
        <taxon>Gigasporaceae</taxon>
        <taxon>Racocetra</taxon>
    </lineage>
</organism>
<evidence type="ECO:0000313" key="1">
    <source>
        <dbReference type="EMBL" id="CAG8793044.1"/>
    </source>
</evidence>
<dbReference type="Proteomes" id="UP000789396">
    <property type="component" value="Unassembled WGS sequence"/>
</dbReference>
<feature type="non-terminal residue" evidence="1">
    <location>
        <position position="75"/>
    </location>
</feature>
<dbReference type="InterPro" id="IPR029058">
    <property type="entry name" value="AB_hydrolase_fold"/>
</dbReference>
<comment type="caution">
    <text evidence="1">The sequence shown here is derived from an EMBL/GenBank/DDBJ whole genome shotgun (WGS) entry which is preliminary data.</text>
</comment>
<feature type="non-terminal residue" evidence="1">
    <location>
        <position position="1"/>
    </location>
</feature>
<gene>
    <name evidence="1" type="ORF">RFULGI_LOCUS16940</name>
</gene>
<dbReference type="Gene3D" id="3.40.50.1820">
    <property type="entry name" value="alpha/beta hydrolase"/>
    <property type="match status" value="1"/>
</dbReference>
<dbReference type="GO" id="GO:0009092">
    <property type="term" value="P:homoserine metabolic process"/>
    <property type="evidence" value="ECO:0007669"/>
    <property type="project" value="TreeGrafter"/>
</dbReference>
<reference evidence="1" key="1">
    <citation type="submission" date="2021-06" db="EMBL/GenBank/DDBJ databases">
        <authorList>
            <person name="Kallberg Y."/>
            <person name="Tangrot J."/>
            <person name="Rosling A."/>
        </authorList>
    </citation>
    <scope>NUCLEOTIDE SEQUENCE</scope>
    <source>
        <strain evidence="1">IN212</strain>
    </source>
</reference>
<dbReference type="GO" id="GO:0006535">
    <property type="term" value="P:cysteine biosynthetic process from serine"/>
    <property type="evidence" value="ECO:0007669"/>
    <property type="project" value="TreeGrafter"/>
</dbReference>
<name>A0A9N9P746_9GLOM</name>
<dbReference type="GO" id="GO:0005739">
    <property type="term" value="C:mitochondrion"/>
    <property type="evidence" value="ECO:0007669"/>
    <property type="project" value="TreeGrafter"/>
</dbReference>